<dbReference type="InterPro" id="IPR052712">
    <property type="entry name" value="Acid_resist_chaperone_HdeD"/>
</dbReference>
<feature type="transmembrane region" description="Helical" evidence="1">
    <location>
        <begin position="30"/>
        <end position="47"/>
    </location>
</feature>
<reference evidence="3" key="1">
    <citation type="journal article" date="2019" name="Int. J. Syst. Evol. Microbiol.">
        <title>The Global Catalogue of Microorganisms (GCM) 10K type strain sequencing project: providing services to taxonomists for standard genome sequencing and annotation.</title>
        <authorList>
            <consortium name="The Broad Institute Genomics Platform"/>
            <consortium name="The Broad Institute Genome Sequencing Center for Infectious Disease"/>
            <person name="Wu L."/>
            <person name="Ma J."/>
        </authorList>
    </citation>
    <scope>NUCLEOTIDE SEQUENCE [LARGE SCALE GENOMIC DNA]</scope>
    <source>
        <strain evidence="3">KCTC 22245</strain>
    </source>
</reference>
<sequence>MTDHVEETVSVSRVEAEFSTVWLARNWPAFILRGVLALLFAIFAFVVPSGSLLALTIVFGAFTFANGLFSVYAAVRNTPAKDRFLWLLLSGILCIGIGVIVVVAPLVATVVLATFFWTIVAFWSVATGSLELAAAIRLRKAITGEIWLALSGIVSIIFGIAVAWLVVVQPEAALLALGWIIGFYALVFGVIMIALGLRLRKLAKSQSEGTSSFAEAT</sequence>
<feature type="transmembrane region" description="Helical" evidence="1">
    <location>
        <begin position="53"/>
        <end position="75"/>
    </location>
</feature>
<keyword evidence="1" id="KW-0472">Membrane</keyword>
<dbReference type="Proteomes" id="UP001595607">
    <property type="component" value="Unassembled WGS sequence"/>
</dbReference>
<protein>
    <submittedName>
        <fullName evidence="2">HdeD family acid-resistance protein</fullName>
    </submittedName>
</protein>
<keyword evidence="1" id="KW-0812">Transmembrane</keyword>
<organism evidence="2 3">
    <name type="scientific">Parvularcula lutaonensis</name>
    <dbReference type="NCBI Taxonomy" id="491923"/>
    <lineage>
        <taxon>Bacteria</taxon>
        <taxon>Pseudomonadati</taxon>
        <taxon>Pseudomonadota</taxon>
        <taxon>Alphaproteobacteria</taxon>
        <taxon>Parvularculales</taxon>
        <taxon>Parvularculaceae</taxon>
        <taxon>Parvularcula</taxon>
    </lineage>
</organism>
<evidence type="ECO:0000313" key="3">
    <source>
        <dbReference type="Proteomes" id="UP001595607"/>
    </source>
</evidence>
<feature type="transmembrane region" description="Helical" evidence="1">
    <location>
        <begin position="173"/>
        <end position="197"/>
    </location>
</feature>
<dbReference type="Pfam" id="PF03729">
    <property type="entry name" value="DUF308"/>
    <property type="match status" value="2"/>
</dbReference>
<proteinExistence type="predicted"/>
<feature type="transmembrane region" description="Helical" evidence="1">
    <location>
        <begin position="146"/>
        <end position="167"/>
    </location>
</feature>
<dbReference type="PANTHER" id="PTHR34989:SF1">
    <property type="entry name" value="PROTEIN HDED"/>
    <property type="match status" value="1"/>
</dbReference>
<gene>
    <name evidence="2" type="ORF">ACFONP_07175</name>
</gene>
<evidence type="ECO:0000256" key="1">
    <source>
        <dbReference type="SAM" id="Phobius"/>
    </source>
</evidence>
<keyword evidence="1" id="KW-1133">Transmembrane helix</keyword>
<evidence type="ECO:0000313" key="2">
    <source>
        <dbReference type="EMBL" id="MFC3302510.1"/>
    </source>
</evidence>
<comment type="caution">
    <text evidence="2">The sequence shown here is derived from an EMBL/GenBank/DDBJ whole genome shotgun (WGS) entry which is preliminary data.</text>
</comment>
<dbReference type="EMBL" id="JBHRVA010000002">
    <property type="protein sequence ID" value="MFC3302510.1"/>
    <property type="molecule type" value="Genomic_DNA"/>
</dbReference>
<dbReference type="RefSeq" id="WP_189570825.1">
    <property type="nucleotide sequence ID" value="NZ_BMXU01000001.1"/>
</dbReference>
<feature type="transmembrane region" description="Helical" evidence="1">
    <location>
        <begin position="114"/>
        <end position="134"/>
    </location>
</feature>
<accession>A0ABV7MAX2</accession>
<dbReference type="PANTHER" id="PTHR34989">
    <property type="entry name" value="PROTEIN HDED"/>
    <property type="match status" value="1"/>
</dbReference>
<keyword evidence="3" id="KW-1185">Reference proteome</keyword>
<name>A0ABV7MAX2_9PROT</name>
<dbReference type="InterPro" id="IPR005325">
    <property type="entry name" value="DUF308_memb"/>
</dbReference>
<feature type="transmembrane region" description="Helical" evidence="1">
    <location>
        <begin position="84"/>
        <end position="108"/>
    </location>
</feature>